<dbReference type="PROSITE" id="PS50234">
    <property type="entry name" value="VWFA"/>
    <property type="match status" value="1"/>
</dbReference>
<dbReference type="PANTHER" id="PTHR10579:SF43">
    <property type="entry name" value="ZINC FINGER (C3HC4-TYPE RING FINGER) FAMILY PROTEIN"/>
    <property type="match status" value="1"/>
</dbReference>
<name>A0A327R4G7_9BACT</name>
<evidence type="ECO:0000259" key="2">
    <source>
        <dbReference type="PROSITE" id="PS50234"/>
    </source>
</evidence>
<dbReference type="Pfam" id="PF12450">
    <property type="entry name" value="vWF_A"/>
    <property type="match status" value="1"/>
</dbReference>
<evidence type="ECO:0000313" key="3">
    <source>
        <dbReference type="EMBL" id="RAJ10623.1"/>
    </source>
</evidence>
<dbReference type="InterPro" id="IPR002035">
    <property type="entry name" value="VWF_A"/>
</dbReference>
<dbReference type="Pfam" id="PF13715">
    <property type="entry name" value="CarbopepD_reg_2"/>
    <property type="match status" value="1"/>
</dbReference>
<dbReference type="InterPro" id="IPR051266">
    <property type="entry name" value="CLCR"/>
</dbReference>
<dbReference type="Proteomes" id="UP000249547">
    <property type="component" value="Unassembled WGS sequence"/>
</dbReference>
<dbReference type="Pfam" id="PF12034">
    <property type="entry name" value="YfbK_C"/>
    <property type="match status" value="1"/>
</dbReference>
<comment type="caution">
    <text evidence="3">The sequence shown here is derived from an EMBL/GenBank/DDBJ whole genome shotgun (WGS) entry which is preliminary data.</text>
</comment>
<proteinExistence type="predicted"/>
<accession>A0A327R4G7</accession>
<keyword evidence="1" id="KW-0732">Signal</keyword>
<feature type="domain" description="VWFA" evidence="2">
    <location>
        <begin position="259"/>
        <end position="433"/>
    </location>
</feature>
<dbReference type="RefSeq" id="WP_111595760.1">
    <property type="nucleotide sequence ID" value="NZ_QLLL01000001.1"/>
</dbReference>
<dbReference type="AlphaFoldDB" id="A0A327R4G7"/>
<dbReference type="InterPro" id="IPR021908">
    <property type="entry name" value="YfbK_C"/>
</dbReference>
<dbReference type="OrthoDB" id="9805121at2"/>
<feature type="chain" id="PRO_5016397157" evidence="1">
    <location>
        <begin position="23"/>
        <end position="618"/>
    </location>
</feature>
<sequence>MKKLMSFLILIAATLFTVQVYAQSLTITGKVVNENNEALPFSTILEIGTKNSVAADQSGNFSIKLTQSKARLKVLYIGYTAKEVDVDGTTSSPVTIVLRAQQALQESVVMSNVTQPTQHAKVMIRGVSTMSNKATPPPAGAYGYYSYADRQEESYASIKDNAFRNVKDEALSTFSIDVDRAAYSNIRRFLNNGQLPPADAVRVEEMVNYFDYKYPAPQTDHPIAVYADMAVCPWNTTHQLVRIGVQGKTIQTEHLPASNIVFLIDVSGSMYSEHKLPLVKRAFQVLINQLREQDRVAIVTYAGAVSVKLPSTSGADKEKIITALQSLEASGGTAGGAGLTLAYETASKYFLKKGNNRIVMATDGDFNLGESSDEAMEKLITKERDKGIYLSVLGFGMGNYKDKKLELLADKGNGNYAYIDNFEEARRTFMTEFGGTLFTIANDVKIQVEFNPKFVQAYRLVGYENRMLNKEDFNDDKKDAGEMGAGHTVTALYEIVPIGASEGRPAVDPLKYQQVTNIGVYNDELLTVKTRYKLPGEMKSNLLSTTLKPTMQTIDQAPRDFRLASAVAEFGLLLRQSQYKAQANYDEVISRAQGAKGDDNEGYCAEFIQLVKKAAILK</sequence>
<keyword evidence="4" id="KW-1185">Reference proteome</keyword>
<dbReference type="CDD" id="cd01465">
    <property type="entry name" value="vWA_subgroup"/>
    <property type="match status" value="1"/>
</dbReference>
<dbReference type="InterPro" id="IPR036465">
    <property type="entry name" value="vWFA_dom_sf"/>
</dbReference>
<dbReference type="SUPFAM" id="SSF53300">
    <property type="entry name" value="vWA-like"/>
    <property type="match status" value="1"/>
</dbReference>
<organism evidence="3 4">
    <name type="scientific">Chitinophaga skermanii</name>
    <dbReference type="NCBI Taxonomy" id="331697"/>
    <lineage>
        <taxon>Bacteria</taxon>
        <taxon>Pseudomonadati</taxon>
        <taxon>Bacteroidota</taxon>
        <taxon>Chitinophagia</taxon>
        <taxon>Chitinophagales</taxon>
        <taxon>Chitinophagaceae</taxon>
        <taxon>Chitinophaga</taxon>
    </lineage>
</organism>
<evidence type="ECO:0000256" key="1">
    <source>
        <dbReference type="SAM" id="SignalP"/>
    </source>
</evidence>
<reference evidence="3 4" key="1">
    <citation type="submission" date="2018-06" db="EMBL/GenBank/DDBJ databases">
        <title>Genomic Encyclopedia of Archaeal and Bacterial Type Strains, Phase II (KMG-II): from individual species to whole genera.</title>
        <authorList>
            <person name="Goeker M."/>
        </authorList>
    </citation>
    <scope>NUCLEOTIDE SEQUENCE [LARGE SCALE GENOMIC DNA]</scope>
    <source>
        <strain evidence="3 4">DSM 23857</strain>
    </source>
</reference>
<dbReference type="InterPro" id="IPR022156">
    <property type="entry name" value="Uncharacterised_YfbK_N"/>
</dbReference>
<evidence type="ECO:0000313" key="4">
    <source>
        <dbReference type="Proteomes" id="UP000249547"/>
    </source>
</evidence>
<gene>
    <name evidence="3" type="ORF">LX64_00228</name>
</gene>
<protein>
    <submittedName>
        <fullName evidence="3">Ca-activated chloride channel family protein</fullName>
    </submittedName>
</protein>
<feature type="signal peptide" evidence="1">
    <location>
        <begin position="1"/>
        <end position="22"/>
    </location>
</feature>
<dbReference type="Gene3D" id="3.40.50.410">
    <property type="entry name" value="von Willebrand factor, type A domain"/>
    <property type="match status" value="1"/>
</dbReference>
<dbReference type="EMBL" id="QLLL01000001">
    <property type="protein sequence ID" value="RAJ10623.1"/>
    <property type="molecule type" value="Genomic_DNA"/>
</dbReference>
<dbReference type="PANTHER" id="PTHR10579">
    <property type="entry name" value="CALCIUM-ACTIVATED CHLORIDE CHANNEL REGULATOR"/>
    <property type="match status" value="1"/>
</dbReference>
<dbReference type="InterPro" id="IPR008969">
    <property type="entry name" value="CarboxyPept-like_regulatory"/>
</dbReference>
<dbReference type="SUPFAM" id="SSF49464">
    <property type="entry name" value="Carboxypeptidase regulatory domain-like"/>
    <property type="match status" value="1"/>
</dbReference>
<dbReference type="Pfam" id="PF00092">
    <property type="entry name" value="VWA"/>
    <property type="match status" value="1"/>
</dbReference>
<dbReference type="SMART" id="SM00327">
    <property type="entry name" value="VWA"/>
    <property type="match status" value="1"/>
</dbReference>